<keyword evidence="6 10" id="KW-0546">Nucleotide metabolism</keyword>
<sequence length="187" mass="20208">MSKISQLAKIRVVIGSKNPVKVQAAKHALTQLLPDTEIECLGCHAPSGVAEQPMTTDETLKGAINRVEHCQSAPDTSEADLFIAIEGGVDNFSYGPATFAYIVISDKQQRLVGRSAILPLPPVVYKALSEGEELGDVMDRLFNTDNIKQKGGAIGLLTQGVATRESIYTQALILTMAPLLNEELYQR</sequence>
<dbReference type="PANTHER" id="PTHR34699:SF2">
    <property type="entry name" value="NON-CANONICAL PURINE NTP PHOSPHATASE_PRRC1 DOMAIN-CONTAINING PROTEIN"/>
    <property type="match status" value="1"/>
</dbReference>
<feature type="binding site" evidence="10">
    <location>
        <begin position="78"/>
        <end position="79"/>
    </location>
    <ligand>
        <name>substrate</name>
    </ligand>
</feature>
<dbReference type="EMBL" id="JAHZST010000003">
    <property type="protein sequence ID" value="MBW8183034.1"/>
    <property type="molecule type" value="Genomic_DNA"/>
</dbReference>
<feature type="domain" description="Non-canonical purine NTP phosphatase/PRRC1" evidence="11">
    <location>
        <begin position="15"/>
        <end position="179"/>
    </location>
</feature>
<dbReference type="NCBIfam" id="NF003459">
    <property type="entry name" value="PRK05074.1"/>
    <property type="match status" value="1"/>
</dbReference>
<evidence type="ECO:0000256" key="9">
    <source>
        <dbReference type="ARBA" id="ARBA00048781"/>
    </source>
</evidence>
<comment type="cofactor">
    <cofactor evidence="1">
        <name>Mn(2+)</name>
        <dbReference type="ChEBI" id="CHEBI:29035"/>
    </cofactor>
</comment>
<comment type="subunit">
    <text evidence="10">Homodimer.</text>
</comment>
<dbReference type="HAMAP" id="MF_00648">
    <property type="entry name" value="Non_canon_purine_NTPase_YjjX"/>
    <property type="match status" value="1"/>
</dbReference>
<comment type="caution">
    <text evidence="12">The sequence shown here is derived from an EMBL/GenBank/DDBJ whole genome shotgun (WGS) entry which is preliminary data.</text>
</comment>
<evidence type="ECO:0000313" key="13">
    <source>
        <dbReference type="Proteomes" id="UP001195963"/>
    </source>
</evidence>
<dbReference type="SUPFAM" id="SSF52972">
    <property type="entry name" value="ITPase-like"/>
    <property type="match status" value="1"/>
</dbReference>
<dbReference type="Gene3D" id="3.90.950.10">
    <property type="match status" value="1"/>
</dbReference>
<gene>
    <name evidence="12" type="primary">yjjX</name>
    <name evidence="12" type="ORF">K0625_05105</name>
</gene>
<dbReference type="NCBIfam" id="TIGR00258">
    <property type="entry name" value="inosine/xanthosine triphosphatase"/>
    <property type="match status" value="1"/>
</dbReference>
<evidence type="ECO:0000256" key="5">
    <source>
        <dbReference type="ARBA" id="ARBA00022842"/>
    </source>
</evidence>
<comment type="similarity">
    <text evidence="10">Belongs to the YjjX NTPase family.</text>
</comment>
<evidence type="ECO:0000256" key="3">
    <source>
        <dbReference type="ARBA" id="ARBA00022741"/>
    </source>
</evidence>
<dbReference type="InterPro" id="IPR026533">
    <property type="entry name" value="NTPase/PRRC1"/>
</dbReference>
<proteinExistence type="inferred from homology"/>
<dbReference type="InterPro" id="IPR050299">
    <property type="entry name" value="YjjX_NTPase"/>
</dbReference>
<evidence type="ECO:0000256" key="2">
    <source>
        <dbReference type="ARBA" id="ARBA00022723"/>
    </source>
</evidence>
<keyword evidence="13" id="KW-1185">Reference proteome</keyword>
<dbReference type="PANTHER" id="PTHR34699">
    <property type="match status" value="1"/>
</dbReference>
<evidence type="ECO:0000256" key="8">
    <source>
        <dbReference type="ARBA" id="ARBA00048174"/>
    </source>
</evidence>
<dbReference type="InterPro" id="IPR002786">
    <property type="entry name" value="Non_canon_purine_NTPase"/>
</dbReference>
<comment type="cofactor">
    <cofactor evidence="10">
        <name>Mg(2+)</name>
        <dbReference type="ChEBI" id="CHEBI:18420"/>
    </cofactor>
    <cofactor evidence="10">
        <name>Mn(2+)</name>
        <dbReference type="ChEBI" id="CHEBI:29035"/>
    </cofactor>
    <text evidence="10">Binds 1 divalent metal cation per subunit; can use either Mg(2+) or Mn(2+).</text>
</comment>
<evidence type="ECO:0000313" key="12">
    <source>
        <dbReference type="EMBL" id="MBW8183034.1"/>
    </source>
</evidence>
<keyword evidence="4 10" id="KW-0378">Hydrolase</keyword>
<comment type="function">
    <text evidence="10">Phosphatase that hydrolyzes non-canonical purine nucleotides such as XTP and ITP to their respective diphosphate derivatives. Probably excludes non-canonical purines from DNA/RNA precursor pool, thus preventing their incorporation into DNA/RNA and avoiding chromosomal lesions.</text>
</comment>
<evidence type="ECO:0000256" key="6">
    <source>
        <dbReference type="ARBA" id="ARBA00023080"/>
    </source>
</evidence>
<evidence type="ECO:0000259" key="11">
    <source>
        <dbReference type="Pfam" id="PF01931"/>
    </source>
</evidence>
<comment type="catalytic activity">
    <reaction evidence="8 10">
        <text>ITP + H2O = IDP + phosphate + H(+)</text>
        <dbReference type="Rhea" id="RHEA:28330"/>
        <dbReference type="ChEBI" id="CHEBI:15377"/>
        <dbReference type="ChEBI" id="CHEBI:15378"/>
        <dbReference type="ChEBI" id="CHEBI:43474"/>
        <dbReference type="ChEBI" id="CHEBI:58280"/>
        <dbReference type="ChEBI" id="CHEBI:61402"/>
        <dbReference type="EC" id="3.6.1.73"/>
    </reaction>
</comment>
<evidence type="ECO:0000256" key="4">
    <source>
        <dbReference type="ARBA" id="ARBA00022801"/>
    </source>
</evidence>
<keyword evidence="3 10" id="KW-0547">Nucleotide-binding</keyword>
<protein>
    <recommendedName>
        <fullName evidence="10">Inosine/xanthosine triphosphatase</fullName>
        <shortName evidence="10">ITPase/XTPase</shortName>
        <ecNumber evidence="10">3.6.1.73</ecNumber>
    </recommendedName>
    <alternativeName>
        <fullName evidence="10">Non-canonical purine NTP phosphatase</fullName>
    </alternativeName>
    <alternativeName>
        <fullName evidence="10">Non-standard purine NTP phosphatase</fullName>
    </alternativeName>
    <alternativeName>
        <fullName evidence="10">Nucleoside-triphosphate phosphatase</fullName>
        <shortName evidence="10">NTPase</shortName>
    </alternativeName>
</protein>
<evidence type="ECO:0000256" key="7">
    <source>
        <dbReference type="ARBA" id="ARBA00023211"/>
    </source>
</evidence>
<feature type="binding site" evidence="10">
    <location>
        <position position="78"/>
    </location>
    <ligand>
        <name>Mg(2+)</name>
        <dbReference type="ChEBI" id="CHEBI:18420"/>
    </ligand>
</feature>
<evidence type="ECO:0000256" key="1">
    <source>
        <dbReference type="ARBA" id="ARBA00001936"/>
    </source>
</evidence>
<comment type="catalytic activity">
    <reaction evidence="9 10">
        <text>XTP + H2O = XDP + phosphate + H(+)</text>
        <dbReference type="Rhea" id="RHEA:28406"/>
        <dbReference type="ChEBI" id="CHEBI:15377"/>
        <dbReference type="ChEBI" id="CHEBI:15378"/>
        <dbReference type="ChEBI" id="CHEBI:43474"/>
        <dbReference type="ChEBI" id="CHEBI:59884"/>
        <dbReference type="ChEBI" id="CHEBI:61314"/>
        <dbReference type="EC" id="3.6.1.73"/>
    </reaction>
</comment>
<dbReference type="RefSeq" id="WP_220108685.1">
    <property type="nucleotide sequence ID" value="NZ_JAHZST010000003.1"/>
</dbReference>
<keyword evidence="2 10" id="KW-0479">Metal-binding</keyword>
<dbReference type="InterPro" id="IPR029001">
    <property type="entry name" value="ITPase-like_fam"/>
</dbReference>
<evidence type="ECO:0000256" key="10">
    <source>
        <dbReference type="HAMAP-Rule" id="MF_00648"/>
    </source>
</evidence>
<organism evidence="12 13">
    <name type="scientific">Shewanella nanhaiensis</name>
    <dbReference type="NCBI Taxonomy" id="2864872"/>
    <lineage>
        <taxon>Bacteria</taxon>
        <taxon>Pseudomonadati</taxon>
        <taxon>Pseudomonadota</taxon>
        <taxon>Gammaproteobacteria</taxon>
        <taxon>Alteromonadales</taxon>
        <taxon>Shewanellaceae</taxon>
        <taxon>Shewanella</taxon>
    </lineage>
</organism>
<dbReference type="Pfam" id="PF01931">
    <property type="entry name" value="NTPase_I-T"/>
    <property type="match status" value="1"/>
</dbReference>
<reference evidence="12 13" key="1">
    <citation type="submission" date="2021-07" db="EMBL/GenBank/DDBJ databases">
        <title>Shewanella sp. nov, isolated from SCS.</title>
        <authorList>
            <person name="Cao W.R."/>
        </authorList>
    </citation>
    <scope>NUCLEOTIDE SEQUENCE [LARGE SCALE GENOMIC DNA]</scope>
    <source>
        <strain evidence="12 13">NR704-98</strain>
    </source>
</reference>
<keyword evidence="5 10" id="KW-0460">Magnesium</keyword>
<dbReference type="EC" id="3.6.1.73" evidence="10"/>
<dbReference type="Proteomes" id="UP001195963">
    <property type="component" value="Unassembled WGS sequence"/>
</dbReference>
<accession>A0ABS7E089</accession>
<comment type="caution">
    <text evidence="10">Lacks conserved residue(s) required for the propagation of feature annotation.</text>
</comment>
<keyword evidence="7 10" id="KW-0464">Manganese</keyword>
<name>A0ABS7E089_9GAMM</name>
<dbReference type="GO" id="GO:0016787">
    <property type="term" value="F:hydrolase activity"/>
    <property type="evidence" value="ECO:0007669"/>
    <property type="project" value="UniProtKB-KW"/>
</dbReference>